<dbReference type="SMART" id="SM00302">
    <property type="entry name" value="GED"/>
    <property type="match status" value="1"/>
</dbReference>
<dbReference type="GO" id="GO:0005874">
    <property type="term" value="C:microtubule"/>
    <property type="evidence" value="ECO:0000318"/>
    <property type="project" value="GO_Central"/>
</dbReference>
<name>A0A059D2X5_EUCGR</name>
<evidence type="ECO:0000256" key="1">
    <source>
        <dbReference type="ARBA" id="ARBA00022741"/>
    </source>
</evidence>
<feature type="domain" description="Dynamin-type G" evidence="6">
    <location>
        <begin position="54"/>
        <end position="316"/>
    </location>
</feature>
<feature type="domain" description="GED" evidence="5">
    <location>
        <begin position="568"/>
        <end position="658"/>
    </location>
</feature>
<accession>A0A059D2X5</accession>
<organism evidence="7">
    <name type="scientific">Eucalyptus grandis</name>
    <name type="common">Flooded gum</name>
    <dbReference type="NCBI Taxonomy" id="71139"/>
    <lineage>
        <taxon>Eukaryota</taxon>
        <taxon>Viridiplantae</taxon>
        <taxon>Streptophyta</taxon>
        <taxon>Embryophyta</taxon>
        <taxon>Tracheophyta</taxon>
        <taxon>Spermatophyta</taxon>
        <taxon>Magnoliopsida</taxon>
        <taxon>eudicotyledons</taxon>
        <taxon>Gunneridae</taxon>
        <taxon>Pentapetalae</taxon>
        <taxon>rosids</taxon>
        <taxon>malvids</taxon>
        <taxon>Myrtales</taxon>
        <taxon>Myrtaceae</taxon>
        <taxon>Myrtoideae</taxon>
        <taxon>Eucalypteae</taxon>
        <taxon>Eucalyptus</taxon>
    </lineage>
</organism>
<evidence type="ECO:0000256" key="3">
    <source>
        <dbReference type="ARBA" id="ARBA00023175"/>
    </source>
</evidence>
<dbReference type="FunFam" id="3.40.50.300:FF:001237">
    <property type="entry name" value="Dynamin-related protein 4C"/>
    <property type="match status" value="1"/>
</dbReference>
<feature type="region of interest" description="Disordered" evidence="4">
    <location>
        <begin position="1"/>
        <end position="21"/>
    </location>
</feature>
<dbReference type="Pfam" id="PF01031">
    <property type="entry name" value="Dynamin_M"/>
    <property type="match status" value="1"/>
</dbReference>
<dbReference type="InParanoid" id="A0A059D2X5"/>
<evidence type="ECO:0000256" key="4">
    <source>
        <dbReference type="SAM" id="MobiDB-lite"/>
    </source>
</evidence>
<dbReference type="SUPFAM" id="SSF52540">
    <property type="entry name" value="P-loop containing nucleoside triphosphate hydrolases"/>
    <property type="match status" value="1"/>
</dbReference>
<evidence type="ECO:0000259" key="6">
    <source>
        <dbReference type="PROSITE" id="PS51718"/>
    </source>
</evidence>
<dbReference type="GO" id="GO:0003924">
    <property type="term" value="F:GTPase activity"/>
    <property type="evidence" value="ECO:0000318"/>
    <property type="project" value="GO_Central"/>
</dbReference>
<dbReference type="EMBL" id="KK198754">
    <property type="protein sequence ID" value="KCW84560.1"/>
    <property type="molecule type" value="Genomic_DNA"/>
</dbReference>
<keyword evidence="2" id="KW-0342">GTP-binding</keyword>
<dbReference type="STRING" id="71139.A0A059D2X5"/>
<dbReference type="InterPro" id="IPR022812">
    <property type="entry name" value="Dynamin"/>
</dbReference>
<dbReference type="PANTHER" id="PTHR11566:SF173">
    <property type="entry name" value="DYNAMIN-RELATED PROTEIN 4C"/>
    <property type="match status" value="1"/>
</dbReference>
<protein>
    <recommendedName>
        <fullName evidence="8">Dynamin-type G domain-containing protein</fullName>
    </recommendedName>
</protein>
<dbReference type="Gene3D" id="3.40.50.300">
    <property type="entry name" value="P-loop containing nucleotide triphosphate hydrolases"/>
    <property type="match status" value="1"/>
</dbReference>
<dbReference type="InterPro" id="IPR003130">
    <property type="entry name" value="GED"/>
</dbReference>
<dbReference type="AlphaFoldDB" id="A0A059D2X5"/>
<keyword evidence="1" id="KW-0547">Nucleotide-binding</keyword>
<dbReference type="PROSITE" id="PS51388">
    <property type="entry name" value="GED"/>
    <property type="match status" value="1"/>
</dbReference>
<reference evidence="7" key="1">
    <citation type="submission" date="2013-07" db="EMBL/GenBank/DDBJ databases">
        <title>The genome of Eucalyptus grandis.</title>
        <authorList>
            <person name="Schmutz J."/>
            <person name="Hayes R."/>
            <person name="Myburg A."/>
            <person name="Tuskan G."/>
            <person name="Grattapaglia D."/>
            <person name="Rokhsar D.S."/>
        </authorList>
    </citation>
    <scope>NUCLEOTIDE SEQUENCE</scope>
    <source>
        <tissue evidence="7">Leaf extractions</tissue>
    </source>
</reference>
<evidence type="ECO:0000313" key="7">
    <source>
        <dbReference type="EMBL" id="KCW84560.1"/>
    </source>
</evidence>
<dbReference type="Gene3D" id="1.20.120.1240">
    <property type="entry name" value="Dynamin, middle domain"/>
    <property type="match status" value="1"/>
</dbReference>
<dbReference type="GO" id="GO:0005737">
    <property type="term" value="C:cytoplasm"/>
    <property type="evidence" value="ECO:0000318"/>
    <property type="project" value="GO_Central"/>
</dbReference>
<feature type="compositionally biased region" description="Basic and acidic residues" evidence="4">
    <location>
        <begin position="1"/>
        <end position="16"/>
    </location>
</feature>
<dbReference type="PANTHER" id="PTHR11566">
    <property type="entry name" value="DYNAMIN"/>
    <property type="match status" value="1"/>
</dbReference>
<dbReference type="InterPro" id="IPR045063">
    <property type="entry name" value="Dynamin_N"/>
</dbReference>
<dbReference type="InterPro" id="IPR001401">
    <property type="entry name" value="Dynamin_GTPase"/>
</dbReference>
<dbReference type="SMART" id="SM00053">
    <property type="entry name" value="DYNc"/>
    <property type="match status" value="1"/>
</dbReference>
<evidence type="ECO:0000256" key="2">
    <source>
        <dbReference type="ARBA" id="ARBA00023134"/>
    </source>
</evidence>
<gene>
    <name evidence="7" type="ORF">EUGRSUZ_B01399</name>
</gene>
<dbReference type="Gramene" id="KCW84560">
    <property type="protein sequence ID" value="KCW84560"/>
    <property type="gene ID" value="EUGRSUZ_B01399"/>
</dbReference>
<sequence length="665" mass="75485">MGDDRASVPSEPEPKPKPVLVAHTPPLAASYNDRIRPLLDAIHRLGNVMVMEEGIHLPIIVVIGDQSSGKSSVLESLAGINLPRGQGICTRVPLIIQLQDIPQADRPELYLDFNGKVVPTDEDNIAKAINDATDEITSHGKGVSDAPLILVIKKYGIPDLTMIDLPGITRVPVNGQPEDIYEQISKMIMECIRREESIILNVLSATVDFSTCESIRMSQMVDKTGRRTLAVVTKADKAPEGLLEKVTADDVNVGLGYVCVRSRIGAETYEEARQEEAKLFDTHPLLCKIDKSIVGVPVLAQKLTQIQATIIAKYLPEIVMKINDKLDANLAELERMPNNLSSLEDAMMAFMEIMGSGKESLRKVFLRGELDEYLDEKDMHCTARLVEMLNQYYNELRNCTENNLTTNFLLEEIGVLEEAKGIGLPDVLPHDAFSFFLQQKMKAISSKLPSLVVRIWDYIEGVVIQALMQHSENYPQLQSSMRRAVSSLIKKMKGKMMNRMMKIVEMEKLTDYTCSPEYLLERDKLMKEEGLFLRCYTNSISISLEGFGFRDVNVTHLHNHNRQLIQQAFHLKMRMIPYWKIALRRFVDMVALHLRFSMQNLVNKEMEREIRRELSGPGIKRLMEEKPEMVEKREKLNRNIKLLRESAEVVAQFMNRIATDGDYNR</sequence>
<dbReference type="FunCoup" id="A0A059D2X5">
    <property type="interactions" value="62"/>
</dbReference>
<dbReference type="InterPro" id="IPR027417">
    <property type="entry name" value="P-loop_NTPase"/>
</dbReference>
<dbReference type="Pfam" id="PF00350">
    <property type="entry name" value="Dynamin_N"/>
    <property type="match status" value="1"/>
</dbReference>
<dbReference type="InterPro" id="IPR020850">
    <property type="entry name" value="GED_dom"/>
</dbReference>
<dbReference type="CDD" id="cd08771">
    <property type="entry name" value="DLP_1"/>
    <property type="match status" value="1"/>
</dbReference>
<dbReference type="eggNOG" id="KOG0446">
    <property type="taxonomic scope" value="Eukaryota"/>
</dbReference>
<dbReference type="OMA" id="IMECIRR"/>
<keyword evidence="3" id="KW-0505">Motor protein</keyword>
<evidence type="ECO:0000259" key="5">
    <source>
        <dbReference type="PROSITE" id="PS51388"/>
    </source>
</evidence>
<dbReference type="GO" id="GO:0005525">
    <property type="term" value="F:GTP binding"/>
    <property type="evidence" value="ECO:0007669"/>
    <property type="project" value="UniProtKB-KW"/>
</dbReference>
<evidence type="ECO:0008006" key="8">
    <source>
        <dbReference type="Google" id="ProtNLM"/>
    </source>
</evidence>
<proteinExistence type="predicted"/>
<dbReference type="GO" id="GO:0008017">
    <property type="term" value="F:microtubule binding"/>
    <property type="evidence" value="ECO:0000318"/>
    <property type="project" value="GO_Central"/>
</dbReference>
<dbReference type="InterPro" id="IPR000375">
    <property type="entry name" value="Dynamin_stalk"/>
</dbReference>
<dbReference type="Pfam" id="PF02212">
    <property type="entry name" value="GED"/>
    <property type="match status" value="1"/>
</dbReference>
<dbReference type="InterPro" id="IPR030381">
    <property type="entry name" value="G_DYNAMIN_dom"/>
</dbReference>
<dbReference type="PROSITE" id="PS51718">
    <property type="entry name" value="G_DYNAMIN_2"/>
    <property type="match status" value="1"/>
</dbReference>
<dbReference type="PRINTS" id="PR00195">
    <property type="entry name" value="DYNAMIN"/>
</dbReference>
<dbReference type="GO" id="GO:0016020">
    <property type="term" value="C:membrane"/>
    <property type="evidence" value="ECO:0000318"/>
    <property type="project" value="GO_Central"/>
</dbReference>